<proteinExistence type="predicted"/>
<dbReference type="AlphaFoldDB" id="A0A4Y2BIK4"/>
<comment type="caution">
    <text evidence="1">The sequence shown here is derived from an EMBL/GenBank/DDBJ whole genome shotgun (WGS) entry which is preliminary data.</text>
</comment>
<evidence type="ECO:0000313" key="1">
    <source>
        <dbReference type="EMBL" id="GBL92101.1"/>
    </source>
</evidence>
<name>A0A4Y2BIK4_ARAVE</name>
<keyword evidence="2" id="KW-1185">Reference proteome</keyword>
<dbReference type="Proteomes" id="UP000499080">
    <property type="component" value="Unassembled WGS sequence"/>
</dbReference>
<feature type="non-terminal residue" evidence="1">
    <location>
        <position position="1"/>
    </location>
</feature>
<dbReference type="OrthoDB" id="20134at2759"/>
<gene>
    <name evidence="1" type="ORF">AVEN_102639_1</name>
</gene>
<protein>
    <submittedName>
        <fullName evidence="1">Uncharacterized protein</fullName>
    </submittedName>
</protein>
<reference evidence="1 2" key="1">
    <citation type="journal article" date="2019" name="Sci. Rep.">
        <title>Orb-weaving spider Araneus ventricosus genome elucidates the spidroin gene catalogue.</title>
        <authorList>
            <person name="Kono N."/>
            <person name="Nakamura H."/>
            <person name="Ohtoshi R."/>
            <person name="Moran D.A.P."/>
            <person name="Shinohara A."/>
            <person name="Yoshida Y."/>
            <person name="Fujiwara M."/>
            <person name="Mori M."/>
            <person name="Tomita M."/>
            <person name="Arakawa K."/>
        </authorList>
    </citation>
    <scope>NUCLEOTIDE SEQUENCE [LARGE SCALE GENOMIC DNA]</scope>
</reference>
<evidence type="ECO:0000313" key="2">
    <source>
        <dbReference type="Proteomes" id="UP000499080"/>
    </source>
</evidence>
<organism evidence="1 2">
    <name type="scientific">Araneus ventricosus</name>
    <name type="common">Orbweaver spider</name>
    <name type="synonym">Epeira ventricosa</name>
    <dbReference type="NCBI Taxonomy" id="182803"/>
    <lineage>
        <taxon>Eukaryota</taxon>
        <taxon>Metazoa</taxon>
        <taxon>Ecdysozoa</taxon>
        <taxon>Arthropoda</taxon>
        <taxon>Chelicerata</taxon>
        <taxon>Arachnida</taxon>
        <taxon>Araneae</taxon>
        <taxon>Araneomorphae</taxon>
        <taxon>Entelegynae</taxon>
        <taxon>Araneoidea</taxon>
        <taxon>Araneidae</taxon>
        <taxon>Araneus</taxon>
    </lineage>
</organism>
<dbReference type="EMBL" id="BGPR01000083">
    <property type="protein sequence ID" value="GBL92101.1"/>
    <property type="molecule type" value="Genomic_DNA"/>
</dbReference>
<sequence length="79" mass="8769">PVFTILKEWLEVMSVHLAVKNVLPSELVNAICNFSSQSESNDESSPEVFLSPPYPLLRTYSEQGACRLSIDKSASIIEL</sequence>
<accession>A0A4Y2BIK4</accession>